<keyword evidence="2 4" id="KW-0378">Hydrolase</keyword>
<dbReference type="PROSITE" id="PS51257">
    <property type="entry name" value="PROKAR_LIPOPROTEIN"/>
    <property type="match status" value="1"/>
</dbReference>
<dbReference type="RefSeq" id="WP_109263922.1">
    <property type="nucleotide sequence ID" value="NZ_QEWP01000005.1"/>
</dbReference>
<dbReference type="GO" id="GO:0004575">
    <property type="term" value="F:sucrose alpha-glucosidase activity"/>
    <property type="evidence" value="ECO:0007669"/>
    <property type="project" value="TreeGrafter"/>
</dbReference>
<organism evidence="7 8">
    <name type="scientific">Marinilabilia rubra</name>
    <dbReference type="NCBI Taxonomy" id="2162893"/>
    <lineage>
        <taxon>Bacteria</taxon>
        <taxon>Pseudomonadati</taxon>
        <taxon>Bacteroidota</taxon>
        <taxon>Bacteroidia</taxon>
        <taxon>Marinilabiliales</taxon>
        <taxon>Marinilabiliaceae</taxon>
        <taxon>Marinilabilia</taxon>
    </lineage>
</organism>
<dbReference type="InterPro" id="IPR023296">
    <property type="entry name" value="Glyco_hydro_beta-prop_sf"/>
</dbReference>
<dbReference type="SUPFAM" id="SSF75005">
    <property type="entry name" value="Arabinanase/levansucrase/invertase"/>
    <property type="match status" value="1"/>
</dbReference>
<evidence type="ECO:0000256" key="2">
    <source>
        <dbReference type="ARBA" id="ARBA00022801"/>
    </source>
</evidence>
<sequence>MRTVFLILFVLFGLGACNVPQKDKGTSGMKSGLMSEQWRPQIHFTPKAQWMNDPNGMVYHDGEYHLFYQYHPNSNVWGPMHWGHAISEDLIHWEHLPIGLYPDSLGTIFSGSAVADVDNTSGFGKNGKTPLVAVYTNHSHEKESEGRIDYQTQSIAYSLDNGRTWTKYEKNPVLDNPGIRDFRDPKVRWHEPTQKWIMTLAVKDRVSFYSSPDLKEWTFESSFAQDEEHNGVVECPDLFPLNYNGQEKWVLFISLNPGFLHGGSGTKYYIGEFDGKEFIPDDPNAPTHWFDYGKDNYAGVTWSNIPEEDGRTLFIGWMSNWQYATVVPTEQWRSAMTLPRSLELVEGAGGKPVLKGEVVNTIENIAGDWQEKSDLPVAAAEAGTLEFSFEEDAAYQLSLEFDIQMDATATIDLYNEAGDSIFITLDKNRELVVFDRIDSGETTFNENFPGKYDAPVAFEGPVKVDLYVDQSSVEMFINGGKVQMTNLVFPETLLTGVEIYGSGDSQLITAKARVLNSIWK</sequence>
<dbReference type="Proteomes" id="UP000244956">
    <property type="component" value="Unassembled WGS sequence"/>
</dbReference>
<dbReference type="SMART" id="SM00640">
    <property type="entry name" value="Glyco_32"/>
    <property type="match status" value="1"/>
</dbReference>
<reference evidence="7 8" key="1">
    <citation type="submission" date="2018-05" db="EMBL/GenBank/DDBJ databases">
        <title>Marinilabilia rubrum sp. nov., isolated from saltern sediment.</title>
        <authorList>
            <person name="Zhang R."/>
        </authorList>
    </citation>
    <scope>NUCLEOTIDE SEQUENCE [LARGE SCALE GENOMIC DNA]</scope>
    <source>
        <strain evidence="7 8">WTE16</strain>
    </source>
</reference>
<evidence type="ECO:0000259" key="5">
    <source>
        <dbReference type="Pfam" id="PF00251"/>
    </source>
</evidence>
<keyword evidence="3 4" id="KW-0326">Glycosidase</keyword>
<evidence type="ECO:0000256" key="4">
    <source>
        <dbReference type="RuleBase" id="RU362110"/>
    </source>
</evidence>
<dbReference type="AlphaFoldDB" id="A0A2U2B9R9"/>
<evidence type="ECO:0000256" key="3">
    <source>
        <dbReference type="ARBA" id="ARBA00023295"/>
    </source>
</evidence>
<dbReference type="InterPro" id="IPR001362">
    <property type="entry name" value="Glyco_hydro_32"/>
</dbReference>
<evidence type="ECO:0000313" key="7">
    <source>
        <dbReference type="EMBL" id="PWD99821.1"/>
    </source>
</evidence>
<keyword evidence="8" id="KW-1185">Reference proteome</keyword>
<evidence type="ECO:0000313" key="8">
    <source>
        <dbReference type="Proteomes" id="UP000244956"/>
    </source>
</evidence>
<feature type="domain" description="Glycosyl hydrolase family 32 N-terminal" evidence="5">
    <location>
        <begin position="43"/>
        <end position="346"/>
    </location>
</feature>
<proteinExistence type="inferred from homology"/>
<dbReference type="GO" id="GO:0005987">
    <property type="term" value="P:sucrose catabolic process"/>
    <property type="evidence" value="ECO:0007669"/>
    <property type="project" value="TreeGrafter"/>
</dbReference>
<feature type="domain" description="Glycosyl hydrolase family 32 C-terminal" evidence="6">
    <location>
        <begin position="388"/>
        <end position="506"/>
    </location>
</feature>
<dbReference type="PROSITE" id="PS00609">
    <property type="entry name" value="GLYCOSYL_HYDROL_F32"/>
    <property type="match status" value="1"/>
</dbReference>
<evidence type="ECO:0000259" key="6">
    <source>
        <dbReference type="Pfam" id="PF08244"/>
    </source>
</evidence>
<protein>
    <submittedName>
        <fullName evidence="7">Glycosyl hydrolase family 32</fullName>
    </submittedName>
</protein>
<dbReference type="InterPro" id="IPR018053">
    <property type="entry name" value="Glyco_hydro_32_AS"/>
</dbReference>
<dbReference type="SUPFAM" id="SSF49899">
    <property type="entry name" value="Concanavalin A-like lectins/glucanases"/>
    <property type="match status" value="1"/>
</dbReference>
<dbReference type="Gene3D" id="2.115.10.20">
    <property type="entry name" value="Glycosyl hydrolase domain, family 43"/>
    <property type="match status" value="1"/>
</dbReference>
<comment type="similarity">
    <text evidence="1 4">Belongs to the glycosyl hydrolase 32 family.</text>
</comment>
<dbReference type="PANTHER" id="PTHR42800">
    <property type="entry name" value="EXOINULINASE INUD (AFU_ORTHOLOGUE AFUA_5G00480)"/>
    <property type="match status" value="1"/>
</dbReference>
<name>A0A2U2B9R9_9BACT</name>
<dbReference type="Pfam" id="PF08244">
    <property type="entry name" value="Glyco_hydro_32C"/>
    <property type="match status" value="1"/>
</dbReference>
<dbReference type="InterPro" id="IPR013189">
    <property type="entry name" value="Glyco_hydro_32_C"/>
</dbReference>
<dbReference type="GO" id="GO:0005737">
    <property type="term" value="C:cytoplasm"/>
    <property type="evidence" value="ECO:0007669"/>
    <property type="project" value="TreeGrafter"/>
</dbReference>
<dbReference type="InterPro" id="IPR013320">
    <property type="entry name" value="ConA-like_dom_sf"/>
</dbReference>
<comment type="caution">
    <text evidence="7">The sequence shown here is derived from an EMBL/GenBank/DDBJ whole genome shotgun (WGS) entry which is preliminary data.</text>
</comment>
<dbReference type="PANTHER" id="PTHR42800:SF1">
    <property type="entry name" value="EXOINULINASE INUD (AFU_ORTHOLOGUE AFUA_5G00480)"/>
    <property type="match status" value="1"/>
</dbReference>
<accession>A0A2U2B9R9</accession>
<dbReference type="EMBL" id="QEWP01000005">
    <property type="protein sequence ID" value="PWD99821.1"/>
    <property type="molecule type" value="Genomic_DNA"/>
</dbReference>
<gene>
    <name evidence="7" type="ORF">DDZ16_07965</name>
</gene>
<dbReference type="Gene3D" id="2.60.120.560">
    <property type="entry name" value="Exo-inulinase, domain 1"/>
    <property type="match status" value="1"/>
</dbReference>
<dbReference type="InterPro" id="IPR013148">
    <property type="entry name" value="Glyco_hydro_32_N"/>
</dbReference>
<dbReference type="CDD" id="cd18622">
    <property type="entry name" value="GH32_Inu-like"/>
    <property type="match status" value="1"/>
</dbReference>
<dbReference type="OrthoDB" id="9759709at2"/>
<evidence type="ECO:0000256" key="1">
    <source>
        <dbReference type="ARBA" id="ARBA00009902"/>
    </source>
</evidence>
<dbReference type="Pfam" id="PF00251">
    <property type="entry name" value="Glyco_hydro_32N"/>
    <property type="match status" value="1"/>
</dbReference>